<dbReference type="Proteomes" id="UP001060085">
    <property type="component" value="Linkage Group LG01"/>
</dbReference>
<comment type="caution">
    <text evidence="1">The sequence shown here is derived from an EMBL/GenBank/DDBJ whole genome shotgun (WGS) entry which is preliminary data.</text>
</comment>
<keyword evidence="2" id="KW-1185">Reference proteome</keyword>
<proteinExistence type="predicted"/>
<organism evidence="1 2">
    <name type="scientific">Catharanthus roseus</name>
    <name type="common">Madagascar periwinkle</name>
    <name type="synonym">Vinca rosea</name>
    <dbReference type="NCBI Taxonomy" id="4058"/>
    <lineage>
        <taxon>Eukaryota</taxon>
        <taxon>Viridiplantae</taxon>
        <taxon>Streptophyta</taxon>
        <taxon>Embryophyta</taxon>
        <taxon>Tracheophyta</taxon>
        <taxon>Spermatophyta</taxon>
        <taxon>Magnoliopsida</taxon>
        <taxon>eudicotyledons</taxon>
        <taxon>Gunneridae</taxon>
        <taxon>Pentapetalae</taxon>
        <taxon>asterids</taxon>
        <taxon>lamiids</taxon>
        <taxon>Gentianales</taxon>
        <taxon>Apocynaceae</taxon>
        <taxon>Rauvolfioideae</taxon>
        <taxon>Vinceae</taxon>
        <taxon>Catharanthinae</taxon>
        <taxon>Catharanthus</taxon>
    </lineage>
</organism>
<evidence type="ECO:0000313" key="1">
    <source>
        <dbReference type="EMBL" id="KAI5682594.1"/>
    </source>
</evidence>
<name>A0ACC0CCC3_CATRO</name>
<gene>
    <name evidence="1" type="ORF">M9H77_03822</name>
</gene>
<evidence type="ECO:0000313" key="2">
    <source>
        <dbReference type="Proteomes" id="UP001060085"/>
    </source>
</evidence>
<reference evidence="2" key="1">
    <citation type="journal article" date="2023" name="Nat. Plants">
        <title>Single-cell RNA sequencing provides a high-resolution roadmap for understanding the multicellular compartmentation of specialized metabolism.</title>
        <authorList>
            <person name="Sun S."/>
            <person name="Shen X."/>
            <person name="Li Y."/>
            <person name="Li Y."/>
            <person name="Wang S."/>
            <person name="Li R."/>
            <person name="Zhang H."/>
            <person name="Shen G."/>
            <person name="Guo B."/>
            <person name="Wei J."/>
            <person name="Xu J."/>
            <person name="St-Pierre B."/>
            <person name="Chen S."/>
            <person name="Sun C."/>
        </authorList>
    </citation>
    <scope>NUCLEOTIDE SEQUENCE [LARGE SCALE GENOMIC DNA]</scope>
</reference>
<dbReference type="EMBL" id="CM044701">
    <property type="protein sequence ID" value="KAI5682594.1"/>
    <property type="molecule type" value="Genomic_DNA"/>
</dbReference>
<protein>
    <submittedName>
        <fullName evidence="1">Uncharacterized protein</fullName>
    </submittedName>
</protein>
<accession>A0ACC0CCC3</accession>
<sequence length="614" mass="67702">MAEGFEPYHVPQQSRRDKLRILSGHQNQQPSAAAGVGQGLLPLIYDIPSTACGVKVENANLMAQIMAASSSSSNNHLYIDPPQLNPSSIEGFLNYNNTPHPPQGGLRFLHDQSFPLSVVTHESNNNNNNSNRSGSGQALSLSLSSNNNHPTLPPQLDLNLQRYDINNSSIFTTPSKVITTGDVSGSRNSVPLGPFTGYASVLKGSRFLKPAQLLLEELCEVGRGISSFEKIEAADHYLFMDSPLESLCGTGIEDDPQTCTGNGSENRKKKSRLMSMLHEVCKRYKQYYQQMQAVVASFEAVAGVRNAAPFANLALKAMSKHFKYLKNTITDQLQFITEPRSTQIAREKDSTTLCFDNPLMGIQNERQLQNVGLVHDHHHQPVWRPQRGLPERAVTVLRAWLFEHFLHPYPTDTDKIMLAKQTGLSRNQVSNWFINARVRLWKPMVEEIHMLETRQAQKASHKEDKNADQRQNNAMASTNRVSCEKKITSSQKVEDFPSKRTRSDLTAIQTRNEGDMNLLPYDNSSRHPCLNVGHVSTGAGAGAGAGGTGGVSLTLGLHQNNNGIGLGDTFPINAARRFGLDSNNDGYVIGGIDARNRQFGREIIGGQLLHDFVG</sequence>